<evidence type="ECO:0000256" key="3">
    <source>
        <dbReference type="ARBA" id="ARBA00022840"/>
    </source>
</evidence>
<reference evidence="6 8" key="2">
    <citation type="submission" date="2016-01" db="EMBL/GenBank/DDBJ databases">
        <title>The new phylogeny of the genus Mycobacterium.</title>
        <authorList>
            <person name="Tarcisio F."/>
            <person name="Conor M."/>
            <person name="Antonella G."/>
            <person name="Elisabetta G."/>
            <person name="Giulia F.S."/>
            <person name="Sara T."/>
            <person name="Anna F."/>
            <person name="Clotilde B."/>
            <person name="Roberto B."/>
            <person name="Veronica D.S."/>
            <person name="Fabio R."/>
            <person name="Monica P."/>
            <person name="Olivier J."/>
            <person name="Enrico T."/>
            <person name="Nicola S."/>
        </authorList>
    </citation>
    <scope>NUCLEOTIDE SEQUENCE [LARGE SCALE GENOMIC DNA]</scope>
    <source>
        <strain evidence="6 8">CCUG 50187</strain>
    </source>
</reference>
<keyword evidence="3" id="KW-0067">ATP-binding</keyword>
<dbReference type="InterPro" id="IPR003959">
    <property type="entry name" value="ATPase_AAA_core"/>
</dbReference>
<dbReference type="EMBL" id="LQOP01000020">
    <property type="protein sequence ID" value="ORV24649.1"/>
    <property type="molecule type" value="Genomic_DNA"/>
</dbReference>
<gene>
    <name evidence="6" type="ORF">AWB98_20625</name>
    <name evidence="5" type="ORF">BN970_03542</name>
</gene>
<dbReference type="PANTHER" id="PTHR23073">
    <property type="entry name" value="26S PROTEASOME REGULATORY SUBUNIT"/>
    <property type="match status" value="1"/>
</dbReference>
<dbReference type="CDD" id="cd19481">
    <property type="entry name" value="RecA-like_protease"/>
    <property type="match status" value="1"/>
</dbReference>
<evidence type="ECO:0000313" key="6">
    <source>
        <dbReference type="EMBL" id="ORV24649.1"/>
    </source>
</evidence>
<dbReference type="InterPro" id="IPR003593">
    <property type="entry name" value="AAA+_ATPase"/>
</dbReference>
<dbReference type="GO" id="GO:0016887">
    <property type="term" value="F:ATP hydrolysis activity"/>
    <property type="evidence" value="ECO:0007669"/>
    <property type="project" value="InterPro"/>
</dbReference>
<dbReference type="InterPro" id="IPR050221">
    <property type="entry name" value="26S_Proteasome_ATPase"/>
</dbReference>
<dbReference type="EMBL" id="CTEF01000002">
    <property type="protein sequence ID" value="CQD16604.1"/>
    <property type="molecule type" value="Genomic_DNA"/>
</dbReference>
<evidence type="ECO:0000313" key="7">
    <source>
        <dbReference type="Proteomes" id="UP000182227"/>
    </source>
</evidence>
<evidence type="ECO:0000313" key="8">
    <source>
        <dbReference type="Proteomes" id="UP000193811"/>
    </source>
</evidence>
<evidence type="ECO:0000256" key="1">
    <source>
        <dbReference type="ARBA" id="ARBA00006914"/>
    </source>
</evidence>
<reference evidence="5 7" key="1">
    <citation type="submission" date="2015-03" db="EMBL/GenBank/DDBJ databases">
        <authorList>
            <person name="Murphy D."/>
        </authorList>
    </citation>
    <scope>NUCLEOTIDE SEQUENCE [LARGE SCALE GENOMIC DNA]</scope>
    <source>
        <strain evidence="5 7">D16</strain>
    </source>
</reference>
<evidence type="ECO:0000313" key="5">
    <source>
        <dbReference type="EMBL" id="CQD16604.1"/>
    </source>
</evidence>
<accession>A0A0U1DKI2</accession>
<dbReference type="AlphaFoldDB" id="A0A0U1DKI2"/>
<sequence length="378" mass="40501">MARHSTNTYHSESELEQAIIDLVRVGTSGYGPGVRQLASRLVRAVPPGVGDSDLFRRAVHEAMSHTPEATGLRFSGGAIPVDADGTHALADVDPLPDGQELVLASAAMSQLQEIVDERAKADELARAGVGLTRTVLLSGPPGVGKTLTSRWIAQSVGLPLVSLNLSAVVSSYLGASGRNIRSVLDYAKSGPCVLLLDEFDAVAKRRDDHSDVGELKRIVNVILVELDRWPDSSLLIAATNHPQLLDPAVGRRFDRTVELLLPGTEQRRQVLGALMGEAHHEAALAGLAAEITDGASGSDLVRLWNLVRRRAILNDTDPRDELVTELLTQHYRNGSSRDALWLAAHDRLGWSSRQIADVVGVSHPTVSKAVNRARGGAT</sequence>
<dbReference type="Gene3D" id="3.40.50.300">
    <property type="entry name" value="P-loop containing nucleotide triphosphate hydrolases"/>
    <property type="match status" value="1"/>
</dbReference>
<keyword evidence="8" id="KW-1185">Reference proteome</keyword>
<dbReference type="SUPFAM" id="SSF52540">
    <property type="entry name" value="P-loop containing nucleoside triphosphate hydrolases"/>
    <property type="match status" value="1"/>
</dbReference>
<evidence type="ECO:0000259" key="4">
    <source>
        <dbReference type="SMART" id="SM00382"/>
    </source>
</evidence>
<feature type="domain" description="AAA+ ATPase" evidence="4">
    <location>
        <begin position="131"/>
        <end position="263"/>
    </location>
</feature>
<dbReference type="GO" id="GO:0005524">
    <property type="term" value="F:ATP binding"/>
    <property type="evidence" value="ECO:0007669"/>
    <property type="project" value="UniProtKB-KW"/>
</dbReference>
<name>A0A0U1DKI2_9MYCO</name>
<dbReference type="Pfam" id="PF00004">
    <property type="entry name" value="AAA"/>
    <property type="match status" value="1"/>
</dbReference>
<dbReference type="InterPro" id="IPR027417">
    <property type="entry name" value="P-loop_NTPase"/>
</dbReference>
<proteinExistence type="inferred from homology"/>
<dbReference type="Pfam" id="PF13384">
    <property type="entry name" value="HTH_23"/>
    <property type="match status" value="1"/>
</dbReference>
<evidence type="ECO:0000256" key="2">
    <source>
        <dbReference type="ARBA" id="ARBA00022741"/>
    </source>
</evidence>
<organism evidence="5 7">
    <name type="scientific">Mycolicibacterium conceptionense</name>
    <dbReference type="NCBI Taxonomy" id="451644"/>
    <lineage>
        <taxon>Bacteria</taxon>
        <taxon>Bacillati</taxon>
        <taxon>Actinomycetota</taxon>
        <taxon>Actinomycetes</taxon>
        <taxon>Mycobacteriales</taxon>
        <taxon>Mycobacteriaceae</taxon>
        <taxon>Mycolicibacterium</taxon>
    </lineage>
</organism>
<keyword evidence="2" id="KW-0547">Nucleotide-binding</keyword>
<protein>
    <submittedName>
        <fullName evidence="5">ATPase central domain-containing protein</fullName>
    </submittedName>
</protein>
<dbReference type="Proteomes" id="UP000182227">
    <property type="component" value="Unassembled WGS sequence"/>
</dbReference>
<comment type="similarity">
    <text evidence="1">Belongs to the AAA ATPase family.</text>
</comment>
<dbReference type="Proteomes" id="UP000193811">
    <property type="component" value="Unassembled WGS sequence"/>
</dbReference>
<dbReference type="SMART" id="SM00382">
    <property type="entry name" value="AAA"/>
    <property type="match status" value="1"/>
</dbReference>